<dbReference type="GO" id="GO:0005886">
    <property type="term" value="C:plasma membrane"/>
    <property type="evidence" value="ECO:0007669"/>
    <property type="project" value="InterPro"/>
</dbReference>
<evidence type="ECO:0000313" key="7">
    <source>
        <dbReference type="Proteomes" id="UP000198654"/>
    </source>
</evidence>
<evidence type="ECO:0000256" key="3">
    <source>
        <dbReference type="SAM" id="MobiDB-lite"/>
    </source>
</evidence>
<name>A0A1G9I0Y0_9GAMM</name>
<dbReference type="GO" id="GO:0098552">
    <property type="term" value="C:side of membrane"/>
    <property type="evidence" value="ECO:0007669"/>
    <property type="project" value="UniProtKB-ARBA"/>
</dbReference>
<sequence>MLISYLVPVVLVLLLIAASIRILPEYKRGVVFFLGRFQAVKGPGLVIVIPLIQKMEVVDLRVITMDVPEQDVISKDNVTVRVNAVLYFRVVDAEKAIIQVEHFVTATSQLAQTTLRSVLGKHDLDEMLSERDKLNSDIQEIIDSSAESWGIKVANVEIKHVDLDDSMIRAIARQAEAERERRAKVIHAEGELQASKKLVEAANVMSENSAALQLRYLQTLSDMSNKNASTIVFPLPMDIMEAFKSMSKGPGLARPTAPQDGHDDPSSRSQRNEQGGDGTDLG</sequence>
<dbReference type="AlphaFoldDB" id="A0A1G9I0Y0"/>
<keyword evidence="4" id="KW-0472">Membrane</keyword>
<reference evidence="6 7" key="1">
    <citation type="submission" date="2016-10" db="EMBL/GenBank/DDBJ databases">
        <authorList>
            <person name="de Groot N.N."/>
        </authorList>
    </citation>
    <scope>NUCLEOTIDE SEQUENCE [LARGE SCALE GENOMIC DNA]</scope>
    <source>
        <strain evidence="6 7">DSM 14789</strain>
    </source>
</reference>
<keyword evidence="7" id="KW-1185">Reference proteome</keyword>
<organism evidence="6 7">
    <name type="scientific">Modicisalibacter muralis</name>
    <dbReference type="NCBI Taxonomy" id="119000"/>
    <lineage>
        <taxon>Bacteria</taxon>
        <taxon>Pseudomonadati</taxon>
        <taxon>Pseudomonadota</taxon>
        <taxon>Gammaproteobacteria</taxon>
        <taxon>Oceanospirillales</taxon>
        <taxon>Halomonadaceae</taxon>
        <taxon>Modicisalibacter</taxon>
    </lineage>
</organism>
<dbReference type="SMART" id="SM00244">
    <property type="entry name" value="PHB"/>
    <property type="match status" value="1"/>
</dbReference>
<accession>A0A1G9I0Y0</accession>
<comment type="subcellular location">
    <subcellularLocation>
        <location evidence="1">Membrane</location>
        <topology evidence="1">Single-pass membrane protein</topology>
    </subcellularLocation>
</comment>
<comment type="similarity">
    <text evidence="2">Belongs to the band 7/mec-2 family.</text>
</comment>
<feature type="transmembrane region" description="Helical" evidence="4">
    <location>
        <begin position="6"/>
        <end position="23"/>
    </location>
</feature>
<evidence type="ECO:0000256" key="1">
    <source>
        <dbReference type="ARBA" id="ARBA00004167"/>
    </source>
</evidence>
<dbReference type="OrthoDB" id="9809197at2"/>
<dbReference type="Pfam" id="PF01145">
    <property type="entry name" value="Band_7"/>
    <property type="match status" value="1"/>
</dbReference>
<keyword evidence="4" id="KW-0812">Transmembrane</keyword>
<dbReference type="Gene3D" id="3.30.479.30">
    <property type="entry name" value="Band 7 domain"/>
    <property type="match status" value="1"/>
</dbReference>
<dbReference type="InterPro" id="IPR001972">
    <property type="entry name" value="Stomatin_HflK_fam"/>
</dbReference>
<evidence type="ECO:0000256" key="2">
    <source>
        <dbReference type="ARBA" id="ARBA00008164"/>
    </source>
</evidence>
<proteinExistence type="inferred from homology"/>
<dbReference type="PANTHER" id="PTHR10264:SF19">
    <property type="entry name" value="AT06885P-RELATED"/>
    <property type="match status" value="1"/>
</dbReference>
<dbReference type="STRING" id="119000.SAMN05661010_00993"/>
<dbReference type="FunFam" id="3.30.479.30:FF:000004">
    <property type="entry name" value="Putative membrane protease family, stomatin"/>
    <property type="match status" value="1"/>
</dbReference>
<dbReference type="PANTHER" id="PTHR10264">
    <property type="entry name" value="BAND 7 PROTEIN-RELATED"/>
    <property type="match status" value="1"/>
</dbReference>
<dbReference type="InterPro" id="IPR043202">
    <property type="entry name" value="Band-7_stomatin-like"/>
</dbReference>
<feature type="region of interest" description="Disordered" evidence="3">
    <location>
        <begin position="246"/>
        <end position="282"/>
    </location>
</feature>
<protein>
    <submittedName>
        <fullName evidence="6">SPFH domain, Band 7 family protein</fullName>
    </submittedName>
</protein>
<feature type="domain" description="Band 7" evidence="5">
    <location>
        <begin position="18"/>
        <end position="175"/>
    </location>
</feature>
<dbReference type="Gene3D" id="6.10.250.2090">
    <property type="match status" value="1"/>
</dbReference>
<dbReference type="Proteomes" id="UP000198654">
    <property type="component" value="Unassembled WGS sequence"/>
</dbReference>
<dbReference type="InterPro" id="IPR001107">
    <property type="entry name" value="Band_7"/>
</dbReference>
<dbReference type="SUPFAM" id="SSF117892">
    <property type="entry name" value="Band 7/SPFH domain"/>
    <property type="match status" value="1"/>
</dbReference>
<evidence type="ECO:0000313" key="6">
    <source>
        <dbReference type="EMBL" id="SDL18584.1"/>
    </source>
</evidence>
<keyword evidence="4" id="KW-1133">Transmembrane helix</keyword>
<dbReference type="PRINTS" id="PR00721">
    <property type="entry name" value="STOMATIN"/>
</dbReference>
<gene>
    <name evidence="6" type="ORF">SAMN05661010_00993</name>
</gene>
<evidence type="ECO:0000256" key="4">
    <source>
        <dbReference type="SAM" id="Phobius"/>
    </source>
</evidence>
<dbReference type="CDD" id="cd08826">
    <property type="entry name" value="SPFH_eoslipins_u1"/>
    <property type="match status" value="1"/>
</dbReference>
<dbReference type="InterPro" id="IPR036013">
    <property type="entry name" value="Band_7/SPFH_dom_sf"/>
</dbReference>
<dbReference type="EMBL" id="FNGI01000002">
    <property type="protein sequence ID" value="SDL18584.1"/>
    <property type="molecule type" value="Genomic_DNA"/>
</dbReference>
<evidence type="ECO:0000259" key="5">
    <source>
        <dbReference type="SMART" id="SM00244"/>
    </source>
</evidence>
<dbReference type="RefSeq" id="WP_089726159.1">
    <property type="nucleotide sequence ID" value="NZ_FNGI01000002.1"/>
</dbReference>